<keyword evidence="2" id="KW-0547">Nucleotide-binding</keyword>
<dbReference type="GO" id="GO:0005524">
    <property type="term" value="F:ATP binding"/>
    <property type="evidence" value="ECO:0007669"/>
    <property type="project" value="UniProtKB-KW"/>
</dbReference>
<organism evidence="4 5">
    <name type="scientific">Acinetobacter gandensis</name>
    <dbReference type="NCBI Taxonomy" id="1443941"/>
    <lineage>
        <taxon>Bacteria</taxon>
        <taxon>Pseudomonadati</taxon>
        <taxon>Pseudomonadota</taxon>
        <taxon>Gammaproteobacteria</taxon>
        <taxon>Moraxellales</taxon>
        <taxon>Moraxellaceae</taxon>
        <taxon>Acinetobacter</taxon>
    </lineage>
</organism>
<evidence type="ECO:0000256" key="3">
    <source>
        <dbReference type="ARBA" id="ARBA00022840"/>
    </source>
</evidence>
<evidence type="ECO:0000256" key="1">
    <source>
        <dbReference type="ARBA" id="ARBA00022448"/>
    </source>
</evidence>
<proteinExistence type="predicted"/>
<dbReference type="PANTHER" id="PTHR42939">
    <property type="entry name" value="ABC TRANSPORTER ATP-BINDING PROTEIN ALBC-RELATED"/>
    <property type="match status" value="1"/>
</dbReference>
<keyword evidence="3" id="KW-0067">ATP-binding</keyword>
<reference evidence="5" key="1">
    <citation type="submission" date="2016-06" db="EMBL/GenBank/DDBJ databases">
        <authorList>
            <person name="Radolfova-Krizova L."/>
            <person name="Nemec A."/>
        </authorList>
    </citation>
    <scope>NUCLEOTIDE SEQUENCE [LARGE SCALE GENOMIC DNA]</scope>
    <source>
        <strain evidence="5">ANC 4275</strain>
    </source>
</reference>
<gene>
    <name evidence="4" type="ORF">A9J31_13775</name>
</gene>
<evidence type="ECO:0000313" key="5">
    <source>
        <dbReference type="Proteomes" id="UP000185753"/>
    </source>
</evidence>
<dbReference type="Proteomes" id="UP000185753">
    <property type="component" value="Unassembled WGS sequence"/>
</dbReference>
<protein>
    <recommendedName>
        <fullName evidence="6">ABC transporter domain-containing protein</fullName>
    </recommendedName>
</protein>
<dbReference type="SUPFAM" id="SSF52540">
    <property type="entry name" value="P-loop containing nucleoside triphosphate hydrolases"/>
    <property type="match status" value="1"/>
</dbReference>
<sequence>MIAGLLESDQGRIYINEQEQSASNDEYKKLVAYVPDKSPVYDFIQGAEFLNLICSIRKLSADAYCKFISWFKLEEYLDIPFAQMSFGTTKKFLLIAAWGNLNGFKASF</sequence>
<dbReference type="AlphaFoldDB" id="A0A1A7RCZ1"/>
<keyword evidence="5" id="KW-1185">Reference proteome</keyword>
<accession>A0A1A7RCZ1</accession>
<evidence type="ECO:0008006" key="6">
    <source>
        <dbReference type="Google" id="ProtNLM"/>
    </source>
</evidence>
<evidence type="ECO:0000313" key="4">
    <source>
        <dbReference type="EMBL" id="OBX29384.1"/>
    </source>
</evidence>
<evidence type="ECO:0000256" key="2">
    <source>
        <dbReference type="ARBA" id="ARBA00022741"/>
    </source>
</evidence>
<comment type="caution">
    <text evidence="4">The sequence shown here is derived from an EMBL/GenBank/DDBJ whole genome shotgun (WGS) entry which is preliminary data.</text>
</comment>
<dbReference type="InterPro" id="IPR027417">
    <property type="entry name" value="P-loop_NTPase"/>
</dbReference>
<keyword evidence="1" id="KW-0813">Transport</keyword>
<dbReference type="EMBL" id="LZDS01000008">
    <property type="protein sequence ID" value="OBX29384.1"/>
    <property type="molecule type" value="Genomic_DNA"/>
</dbReference>
<dbReference type="Gene3D" id="3.40.50.300">
    <property type="entry name" value="P-loop containing nucleotide triphosphate hydrolases"/>
    <property type="match status" value="1"/>
</dbReference>
<dbReference type="STRING" id="1443941.A9J31_13775"/>
<name>A0A1A7RCZ1_9GAMM</name>
<dbReference type="PANTHER" id="PTHR42939:SF1">
    <property type="entry name" value="ABC TRANSPORTER ATP-BINDING PROTEIN ALBC-RELATED"/>
    <property type="match status" value="1"/>
</dbReference>
<dbReference type="InterPro" id="IPR051782">
    <property type="entry name" value="ABC_Transporter_VariousFunc"/>
</dbReference>